<dbReference type="EMBL" id="BGZK01001745">
    <property type="protein sequence ID" value="GBP85558.1"/>
    <property type="molecule type" value="Genomic_DNA"/>
</dbReference>
<evidence type="ECO:0000313" key="2">
    <source>
        <dbReference type="EMBL" id="GBP85558.1"/>
    </source>
</evidence>
<sequence length="163" mass="17524">MARKAPQTDSPKRCHSIDTHFSYFFCCLPCYCEVAGSASVDSFNTPDNLVDLTVCLFVRMCLVGVKAKHALPTPTAKANGWSGPKTTRLSSRTAHSCGSSGSGFPNTRGAPGARGRGRSEVRGTQGKFPAGSQRGLYKFYGRHPRPAPRPSHGPTVNFLSLHI</sequence>
<gene>
    <name evidence="2" type="ORF">EVAR_67735_1</name>
</gene>
<dbReference type="AlphaFoldDB" id="A0A4C1ZCL8"/>
<organism evidence="2 3">
    <name type="scientific">Eumeta variegata</name>
    <name type="common">Bagworm moth</name>
    <name type="synonym">Eumeta japonica</name>
    <dbReference type="NCBI Taxonomy" id="151549"/>
    <lineage>
        <taxon>Eukaryota</taxon>
        <taxon>Metazoa</taxon>
        <taxon>Ecdysozoa</taxon>
        <taxon>Arthropoda</taxon>
        <taxon>Hexapoda</taxon>
        <taxon>Insecta</taxon>
        <taxon>Pterygota</taxon>
        <taxon>Neoptera</taxon>
        <taxon>Endopterygota</taxon>
        <taxon>Lepidoptera</taxon>
        <taxon>Glossata</taxon>
        <taxon>Ditrysia</taxon>
        <taxon>Tineoidea</taxon>
        <taxon>Psychidae</taxon>
        <taxon>Oiketicinae</taxon>
        <taxon>Eumeta</taxon>
    </lineage>
</organism>
<proteinExistence type="predicted"/>
<evidence type="ECO:0000313" key="3">
    <source>
        <dbReference type="Proteomes" id="UP000299102"/>
    </source>
</evidence>
<feature type="region of interest" description="Disordered" evidence="1">
    <location>
        <begin position="76"/>
        <end position="135"/>
    </location>
</feature>
<keyword evidence="3" id="KW-1185">Reference proteome</keyword>
<accession>A0A4C1ZCL8</accession>
<evidence type="ECO:0000256" key="1">
    <source>
        <dbReference type="SAM" id="MobiDB-lite"/>
    </source>
</evidence>
<dbReference type="Proteomes" id="UP000299102">
    <property type="component" value="Unassembled WGS sequence"/>
</dbReference>
<reference evidence="2 3" key="1">
    <citation type="journal article" date="2019" name="Commun. Biol.">
        <title>The bagworm genome reveals a unique fibroin gene that provides high tensile strength.</title>
        <authorList>
            <person name="Kono N."/>
            <person name="Nakamura H."/>
            <person name="Ohtoshi R."/>
            <person name="Tomita M."/>
            <person name="Numata K."/>
            <person name="Arakawa K."/>
        </authorList>
    </citation>
    <scope>NUCLEOTIDE SEQUENCE [LARGE SCALE GENOMIC DNA]</scope>
</reference>
<name>A0A4C1ZCL8_EUMVA</name>
<comment type="caution">
    <text evidence="2">The sequence shown here is derived from an EMBL/GenBank/DDBJ whole genome shotgun (WGS) entry which is preliminary data.</text>
</comment>
<feature type="compositionally biased region" description="Polar residues" evidence="1">
    <location>
        <begin position="84"/>
        <end position="105"/>
    </location>
</feature>
<protein>
    <submittedName>
        <fullName evidence="2">Uncharacterized protein</fullName>
    </submittedName>
</protein>